<evidence type="ECO:0000256" key="4">
    <source>
        <dbReference type="ARBA" id="ARBA00022692"/>
    </source>
</evidence>
<dbReference type="PIRSF" id="PIRSF500217">
    <property type="entry name" value="AlgI"/>
    <property type="match status" value="1"/>
</dbReference>
<keyword evidence="4 8" id="KW-0812">Transmembrane</keyword>
<feature type="transmembrane region" description="Helical" evidence="8">
    <location>
        <begin position="500"/>
        <end position="520"/>
    </location>
</feature>
<feature type="transmembrane region" description="Helical" evidence="8">
    <location>
        <begin position="462"/>
        <end position="480"/>
    </location>
</feature>
<dbReference type="InterPro" id="IPR004299">
    <property type="entry name" value="MBOAT_fam"/>
</dbReference>
<keyword evidence="7" id="KW-0808">Transferase</keyword>
<evidence type="ECO:0000256" key="3">
    <source>
        <dbReference type="ARBA" id="ARBA00022475"/>
    </source>
</evidence>
<dbReference type="GO" id="GO:0016746">
    <property type="term" value="F:acyltransferase activity"/>
    <property type="evidence" value="ECO:0007669"/>
    <property type="project" value="UniProtKB-KW"/>
</dbReference>
<evidence type="ECO:0000313" key="10">
    <source>
        <dbReference type="Proteomes" id="UP000196053"/>
    </source>
</evidence>
<dbReference type="KEGG" id="hsd:SD1D_1575"/>
<keyword evidence="10" id="KW-1185">Reference proteome</keyword>
<gene>
    <name evidence="9" type="ORF">SD1D_1575</name>
</gene>
<comment type="similarity">
    <text evidence="2 7">Belongs to the membrane-bound acyltransferase family.</text>
</comment>
<feature type="transmembrane region" description="Helical" evidence="8">
    <location>
        <begin position="348"/>
        <end position="365"/>
    </location>
</feature>
<keyword evidence="3 7" id="KW-1003">Cell membrane</keyword>
<protein>
    <submittedName>
        <fullName evidence="9">Putative membrane protein</fullName>
    </submittedName>
</protein>
<dbReference type="RefSeq" id="WP_058258389.1">
    <property type="nucleotide sequence ID" value="NZ_DUPS01000005.1"/>
</dbReference>
<name>A0A0K8J619_9FIRM</name>
<keyword evidence="7" id="KW-0012">Acyltransferase</keyword>
<feature type="transmembrane region" description="Helical" evidence="8">
    <location>
        <begin position="371"/>
        <end position="393"/>
    </location>
</feature>
<evidence type="ECO:0000256" key="2">
    <source>
        <dbReference type="ARBA" id="ARBA00010323"/>
    </source>
</evidence>
<reference evidence="10" key="1">
    <citation type="submission" date="2015-09" db="EMBL/GenBank/DDBJ databases">
        <authorList>
            <person name="Wibberg D."/>
        </authorList>
    </citation>
    <scope>NUCLEOTIDE SEQUENCE [LARGE SCALE GENOMIC DNA]</scope>
    <source>
        <strain evidence="10">SD1D</strain>
    </source>
</reference>
<keyword evidence="5 8" id="KW-1133">Transmembrane helix</keyword>
<dbReference type="PANTHER" id="PTHR13285:SF18">
    <property type="entry name" value="PROTEIN-CYSTEINE N-PALMITOYLTRANSFERASE RASP"/>
    <property type="match status" value="1"/>
</dbReference>
<evidence type="ECO:0000256" key="7">
    <source>
        <dbReference type="PIRNR" id="PIRNR016636"/>
    </source>
</evidence>
<accession>A0A0K8J619</accession>
<keyword evidence="6 7" id="KW-0472">Membrane</keyword>
<dbReference type="Pfam" id="PF03062">
    <property type="entry name" value="MBOAT"/>
    <property type="match status" value="1"/>
</dbReference>
<feature type="transmembrane region" description="Helical" evidence="8">
    <location>
        <begin position="5"/>
        <end position="22"/>
    </location>
</feature>
<dbReference type="InterPro" id="IPR028362">
    <property type="entry name" value="AlgI"/>
</dbReference>
<feature type="transmembrane region" description="Helical" evidence="8">
    <location>
        <begin position="139"/>
        <end position="162"/>
    </location>
</feature>
<dbReference type="GO" id="GO:0042121">
    <property type="term" value="P:alginic acid biosynthetic process"/>
    <property type="evidence" value="ECO:0007669"/>
    <property type="project" value="InterPro"/>
</dbReference>
<evidence type="ECO:0000256" key="5">
    <source>
        <dbReference type="ARBA" id="ARBA00022989"/>
    </source>
</evidence>
<dbReference type="EMBL" id="LN879430">
    <property type="protein sequence ID" value="CUH93121.1"/>
    <property type="molecule type" value="Genomic_DNA"/>
</dbReference>
<dbReference type="PIRSF" id="PIRSF016636">
    <property type="entry name" value="AlgI_DltB"/>
    <property type="match status" value="1"/>
</dbReference>
<dbReference type="InterPro" id="IPR024194">
    <property type="entry name" value="Ac/AlaTfrase_AlgI/DltB"/>
</dbReference>
<evidence type="ECO:0000256" key="6">
    <source>
        <dbReference type="ARBA" id="ARBA00023136"/>
    </source>
</evidence>
<comment type="subcellular location">
    <subcellularLocation>
        <location evidence="1">Cell membrane</location>
        <topology evidence="1">Multi-pass membrane protein</topology>
    </subcellularLocation>
</comment>
<feature type="transmembrane region" description="Helical" evidence="8">
    <location>
        <begin position="101"/>
        <end position="119"/>
    </location>
</feature>
<organism evidence="9 10">
    <name type="scientific">Herbinix luporum</name>
    <dbReference type="NCBI Taxonomy" id="1679721"/>
    <lineage>
        <taxon>Bacteria</taxon>
        <taxon>Bacillati</taxon>
        <taxon>Bacillota</taxon>
        <taxon>Clostridia</taxon>
        <taxon>Lachnospirales</taxon>
        <taxon>Lachnospiraceae</taxon>
        <taxon>Herbinix</taxon>
    </lineage>
</organism>
<sequence length="530" mass="61958">MLFTSYEFIVFVLVLFVIYYIVPKKIQWMLLLLGSYVFYSYAGIQYLAYIIATTITTYFAGRKIAQLQTVGAEYIKANKAEMSREERKAYKARNKKIQRRLLIICMLFNFGILAVLKYSDFTILNINSVFDLLGIERNIPVLGFVLPLGISFYTFQTMGYIIDVYREKYAPEKNIFKLGLFISFFPQLIQGPISRFDDLKESLFEKHSFEAKKISFGMQRILWGYFKKLVVADRLLVAVNTIVRNPEEYQGVYVLVGMFFYAIQLYADFTGGIDIAIGVAEIFGVRLKENFERPYFSKSITEYWRRWHITLGTWFKDYMFFPISVSKSMLNLSKKCRKLFGDAIGKRIPVYLATIIVWFTTGIWHGAAWNFIVWGLLNCLVILISQECIPLYNRFHSRFNVINTFWYRLFQVVRTFWLMSFLRTLDCYRNVPTTFRMYGTVFTKWNWNELFNGGLAGLGLNLSDYIVLILAVLLMLYVSLASRSISFRDKLAAKPLPVRYVSYFALIIFILIFGAYGVGYDSSQFIYSQF</sequence>
<dbReference type="PANTHER" id="PTHR13285">
    <property type="entry name" value="ACYLTRANSFERASE"/>
    <property type="match status" value="1"/>
</dbReference>
<feature type="transmembrane region" description="Helical" evidence="8">
    <location>
        <begin position="405"/>
        <end position="422"/>
    </location>
</feature>
<dbReference type="Proteomes" id="UP000196053">
    <property type="component" value="Chromosome I"/>
</dbReference>
<proteinExistence type="inferred from homology"/>
<dbReference type="AlphaFoldDB" id="A0A0K8J619"/>
<feature type="transmembrane region" description="Helical" evidence="8">
    <location>
        <begin position="28"/>
        <end position="52"/>
    </location>
</feature>
<dbReference type="GO" id="GO:0005886">
    <property type="term" value="C:plasma membrane"/>
    <property type="evidence" value="ECO:0007669"/>
    <property type="project" value="UniProtKB-SubCell"/>
</dbReference>
<evidence type="ECO:0000256" key="1">
    <source>
        <dbReference type="ARBA" id="ARBA00004651"/>
    </source>
</evidence>
<evidence type="ECO:0000313" key="9">
    <source>
        <dbReference type="EMBL" id="CUH93121.1"/>
    </source>
</evidence>
<dbReference type="InterPro" id="IPR051085">
    <property type="entry name" value="MB_O-acyltransferase"/>
</dbReference>
<evidence type="ECO:0000256" key="8">
    <source>
        <dbReference type="SAM" id="Phobius"/>
    </source>
</evidence>
<dbReference type="OrthoDB" id="9805788at2"/>